<protein>
    <submittedName>
        <fullName evidence="2">Uncharacterized protein</fullName>
    </submittedName>
</protein>
<dbReference type="RefSeq" id="XP_007405246.1">
    <property type="nucleotide sequence ID" value="XM_007405184.1"/>
</dbReference>
<dbReference type="EMBL" id="GL883092">
    <property type="protein sequence ID" value="EGG11611.1"/>
    <property type="molecule type" value="Genomic_DNA"/>
</dbReference>
<accession>F4R8G3</accession>
<evidence type="ECO:0000313" key="2">
    <source>
        <dbReference type="EMBL" id="EGG11611.1"/>
    </source>
</evidence>
<dbReference type="VEuPathDB" id="FungiDB:MELLADRAFT_102479"/>
<dbReference type="HOGENOM" id="CLU_2292286_0_0_1"/>
<reference evidence="3" key="1">
    <citation type="journal article" date="2011" name="Proc. Natl. Acad. Sci. U.S.A.">
        <title>Obligate biotrophy features unraveled by the genomic analysis of rust fungi.</title>
        <authorList>
            <person name="Duplessis S."/>
            <person name="Cuomo C.A."/>
            <person name="Lin Y.-C."/>
            <person name="Aerts A."/>
            <person name="Tisserant E."/>
            <person name="Veneault-Fourrey C."/>
            <person name="Joly D.L."/>
            <person name="Hacquard S."/>
            <person name="Amselem J."/>
            <person name="Cantarel B.L."/>
            <person name="Chiu R."/>
            <person name="Coutinho P.M."/>
            <person name="Feau N."/>
            <person name="Field M."/>
            <person name="Frey P."/>
            <person name="Gelhaye E."/>
            <person name="Goldberg J."/>
            <person name="Grabherr M.G."/>
            <person name="Kodira C.D."/>
            <person name="Kohler A."/>
            <person name="Kuees U."/>
            <person name="Lindquist E.A."/>
            <person name="Lucas S.M."/>
            <person name="Mago R."/>
            <person name="Mauceli E."/>
            <person name="Morin E."/>
            <person name="Murat C."/>
            <person name="Pangilinan J.L."/>
            <person name="Park R."/>
            <person name="Pearson M."/>
            <person name="Quesneville H."/>
            <person name="Rouhier N."/>
            <person name="Sakthikumar S."/>
            <person name="Salamov A.A."/>
            <person name="Schmutz J."/>
            <person name="Selles B."/>
            <person name="Shapiro H."/>
            <person name="Tanguay P."/>
            <person name="Tuskan G.A."/>
            <person name="Henrissat B."/>
            <person name="Van de Peer Y."/>
            <person name="Rouze P."/>
            <person name="Ellis J.G."/>
            <person name="Dodds P.N."/>
            <person name="Schein J.E."/>
            <person name="Zhong S."/>
            <person name="Hamelin R.C."/>
            <person name="Grigoriev I.V."/>
            <person name="Szabo L.J."/>
            <person name="Martin F."/>
        </authorList>
    </citation>
    <scope>NUCLEOTIDE SEQUENCE [LARGE SCALE GENOMIC DNA]</scope>
    <source>
        <strain evidence="3">98AG31 / pathotype 3-4-7</strain>
    </source>
</reference>
<name>F4R8G3_MELLP</name>
<dbReference type="InParanoid" id="F4R8G3"/>
<dbReference type="GeneID" id="18921687"/>
<gene>
    <name evidence="2" type="ORF">MELLADRAFT_102479</name>
</gene>
<evidence type="ECO:0000313" key="3">
    <source>
        <dbReference type="Proteomes" id="UP000001072"/>
    </source>
</evidence>
<dbReference type="KEGG" id="mlr:MELLADRAFT_102479"/>
<proteinExistence type="predicted"/>
<keyword evidence="3" id="KW-1185">Reference proteome</keyword>
<organism evidence="3">
    <name type="scientific">Melampsora larici-populina (strain 98AG31 / pathotype 3-4-7)</name>
    <name type="common">Poplar leaf rust fungus</name>
    <dbReference type="NCBI Taxonomy" id="747676"/>
    <lineage>
        <taxon>Eukaryota</taxon>
        <taxon>Fungi</taxon>
        <taxon>Dikarya</taxon>
        <taxon>Basidiomycota</taxon>
        <taxon>Pucciniomycotina</taxon>
        <taxon>Pucciniomycetes</taxon>
        <taxon>Pucciniales</taxon>
        <taxon>Melampsoraceae</taxon>
        <taxon>Melampsora</taxon>
    </lineage>
</organism>
<feature type="region of interest" description="Disordered" evidence="1">
    <location>
        <begin position="78"/>
        <end position="101"/>
    </location>
</feature>
<sequence>MRYQTNKFFTVPMAAERNQTELGSQDHIPIPQAQNYTVFNEKLPSPSKGLLISRVLPSTSKDGRGYHFSWVLEDAGYSAEGGSGKERNEVPLGMPKLDSAC</sequence>
<dbReference type="AlphaFoldDB" id="F4R8G3"/>
<dbReference type="Proteomes" id="UP000001072">
    <property type="component" value="Unassembled WGS sequence"/>
</dbReference>
<evidence type="ECO:0000256" key="1">
    <source>
        <dbReference type="SAM" id="MobiDB-lite"/>
    </source>
</evidence>